<dbReference type="Proteomes" id="UP001516023">
    <property type="component" value="Unassembled WGS sequence"/>
</dbReference>
<evidence type="ECO:0000313" key="1">
    <source>
        <dbReference type="EMBL" id="KAL3783204.1"/>
    </source>
</evidence>
<protein>
    <submittedName>
        <fullName evidence="1">Uncharacterized protein</fullName>
    </submittedName>
</protein>
<dbReference type="EMBL" id="JABMIG020000266">
    <property type="protein sequence ID" value="KAL3783204.1"/>
    <property type="molecule type" value="Genomic_DNA"/>
</dbReference>
<reference evidence="1 2" key="1">
    <citation type="journal article" date="2020" name="G3 (Bethesda)">
        <title>Improved Reference Genome for Cyclotella cryptica CCMP332, a Model for Cell Wall Morphogenesis, Salinity Adaptation, and Lipid Production in Diatoms (Bacillariophyta).</title>
        <authorList>
            <person name="Roberts W.R."/>
            <person name="Downey K.M."/>
            <person name="Ruck E.C."/>
            <person name="Traller J.C."/>
            <person name="Alverson A.J."/>
        </authorList>
    </citation>
    <scope>NUCLEOTIDE SEQUENCE [LARGE SCALE GENOMIC DNA]</scope>
    <source>
        <strain evidence="1 2">CCMP332</strain>
    </source>
</reference>
<accession>A0ABD3P4Q7</accession>
<organism evidence="1 2">
    <name type="scientific">Cyclotella cryptica</name>
    <dbReference type="NCBI Taxonomy" id="29204"/>
    <lineage>
        <taxon>Eukaryota</taxon>
        <taxon>Sar</taxon>
        <taxon>Stramenopiles</taxon>
        <taxon>Ochrophyta</taxon>
        <taxon>Bacillariophyta</taxon>
        <taxon>Coscinodiscophyceae</taxon>
        <taxon>Thalassiosirophycidae</taxon>
        <taxon>Stephanodiscales</taxon>
        <taxon>Stephanodiscaceae</taxon>
        <taxon>Cyclotella</taxon>
    </lineage>
</organism>
<evidence type="ECO:0000313" key="2">
    <source>
        <dbReference type="Proteomes" id="UP001516023"/>
    </source>
</evidence>
<sequence>MATNSNNSFSKNTITTECNTTFYDAQYPGTALKGLASMHSHVAQLVSENALQNKHGKK</sequence>
<dbReference type="AlphaFoldDB" id="A0ABD3P4Q7"/>
<keyword evidence="2" id="KW-1185">Reference proteome</keyword>
<comment type="caution">
    <text evidence="1">The sequence shown here is derived from an EMBL/GenBank/DDBJ whole genome shotgun (WGS) entry which is preliminary data.</text>
</comment>
<gene>
    <name evidence="1" type="ORF">HJC23_013547</name>
</gene>
<name>A0ABD3P4Q7_9STRA</name>
<proteinExistence type="predicted"/>